<dbReference type="EMBL" id="JABMKX010000004">
    <property type="protein sequence ID" value="NQX45338.1"/>
    <property type="molecule type" value="Genomic_DNA"/>
</dbReference>
<dbReference type="RefSeq" id="WP_173130572.1">
    <property type="nucleotide sequence ID" value="NZ_JABMKX010000004.1"/>
</dbReference>
<dbReference type="Proteomes" id="UP000711047">
    <property type="component" value="Unassembled WGS sequence"/>
</dbReference>
<dbReference type="InterPro" id="IPR005564">
    <property type="entry name" value="Major_capsid_GpE"/>
</dbReference>
<dbReference type="Gene3D" id="3.90.1690.10">
    <property type="entry name" value="phage-related protein like domain"/>
    <property type="match status" value="1"/>
</dbReference>
<protein>
    <submittedName>
        <fullName evidence="1">Major capsid protein</fullName>
    </submittedName>
</protein>
<comment type="caution">
    <text evidence="1">The sequence shown here is derived from an EMBL/GenBank/DDBJ whole genome shotgun (WGS) entry which is preliminary data.</text>
</comment>
<gene>
    <name evidence="1" type="ORF">HQN87_08335</name>
</gene>
<sequence>MPSVFELFTQPEILNYLENRQYPALLGENLFPEVKRESLEFDMIKGGSRLPVAASVHAFDTEAEIGSREGSKEALELALIKRKLQMKEKDIIALENPRTPQEQQYLMSRVYNDIDVLVNGVRAEVERFRMSALANGTIPINENGLSLVIDYHVPAEHKEVLSGTSLWTDPSSDPIGDLERWVDALDEKPARALTSSSLLSALLRHPNIIGALYGNNSLRVPTRADLNAFLTQHELPTVAVNDNKYRRQNADGTYTTHRYFPQNKIVLFGADTLGETIYGPTAEEIRLARDPQIDIKKVGQVLAMVYEEGKDPVATWTKAVATALPSFPEADNVFQATVL</sequence>
<reference evidence="1 2" key="1">
    <citation type="submission" date="2020-05" db="EMBL/GenBank/DDBJ databases">
        <title>Paenibacillus glebae, sp. nov., Paenibacillus humi sp. nov., Paenibacillus pedi sp. nov., Paenibacillus terrestris sp. nov. and Paenibacillus terricola sp. nov., isolated from a forest top soil sample.</title>
        <authorList>
            <person name="Qi S."/>
            <person name="Carlier A."/>
            <person name="Cnockaert M."/>
            <person name="Vandamme P."/>
        </authorList>
    </citation>
    <scope>NUCLEOTIDE SEQUENCE [LARGE SCALE GENOMIC DNA]</scope>
    <source>
        <strain evidence="1 2">LMG 29502</strain>
    </source>
</reference>
<evidence type="ECO:0000313" key="1">
    <source>
        <dbReference type="EMBL" id="NQX45338.1"/>
    </source>
</evidence>
<accession>A0ABX2DL29</accession>
<organism evidence="1 2">
    <name type="scientific">Paenibacillus tritici</name>
    <dbReference type="NCBI Taxonomy" id="1873425"/>
    <lineage>
        <taxon>Bacteria</taxon>
        <taxon>Bacillati</taxon>
        <taxon>Bacillota</taxon>
        <taxon>Bacilli</taxon>
        <taxon>Bacillales</taxon>
        <taxon>Paenibacillaceae</taxon>
        <taxon>Paenibacillus</taxon>
    </lineage>
</organism>
<name>A0ABX2DL29_9BACL</name>
<dbReference type="Pfam" id="PF03864">
    <property type="entry name" value="Phage_cap_E"/>
    <property type="match status" value="1"/>
</dbReference>
<evidence type="ECO:0000313" key="2">
    <source>
        <dbReference type="Proteomes" id="UP000711047"/>
    </source>
</evidence>
<keyword evidence="2" id="KW-1185">Reference proteome</keyword>
<dbReference type="InterPro" id="IPR053738">
    <property type="entry name" value="Lambda_capsid_assembly"/>
</dbReference>
<proteinExistence type="predicted"/>